<proteinExistence type="predicted"/>
<accession>A0ABD3B7X8</accession>
<dbReference type="EMBL" id="JAVIJP010000129">
    <property type="protein sequence ID" value="KAL3613446.1"/>
    <property type="molecule type" value="Genomic_DNA"/>
</dbReference>
<name>A0ABD3B7X8_9LAMI</name>
<feature type="region of interest" description="Disordered" evidence="1">
    <location>
        <begin position="85"/>
        <end position="110"/>
    </location>
</feature>
<feature type="region of interest" description="Disordered" evidence="1">
    <location>
        <begin position="1"/>
        <end position="30"/>
    </location>
</feature>
<gene>
    <name evidence="2" type="ORF">CASFOL_042709</name>
</gene>
<dbReference type="Proteomes" id="UP001632038">
    <property type="component" value="Unassembled WGS sequence"/>
</dbReference>
<protein>
    <submittedName>
        <fullName evidence="2">Uncharacterized protein</fullName>
    </submittedName>
</protein>
<sequence length="110" mass="11711">METPITSTSTSSEEPKTPTPKLFSSYRRPSTSRTIYGDRFIPSRSSSNFALFDLPNSNSQASSDDSNSAYINLLKSALFGPECGFDPLTPDKSGSGSRISSPTTTATSAT</sequence>
<feature type="compositionally biased region" description="Low complexity" evidence="1">
    <location>
        <begin position="100"/>
        <end position="110"/>
    </location>
</feature>
<dbReference type="AlphaFoldDB" id="A0ABD3B7X8"/>
<organism evidence="2 3">
    <name type="scientific">Castilleja foliolosa</name>
    <dbReference type="NCBI Taxonomy" id="1961234"/>
    <lineage>
        <taxon>Eukaryota</taxon>
        <taxon>Viridiplantae</taxon>
        <taxon>Streptophyta</taxon>
        <taxon>Embryophyta</taxon>
        <taxon>Tracheophyta</taxon>
        <taxon>Spermatophyta</taxon>
        <taxon>Magnoliopsida</taxon>
        <taxon>eudicotyledons</taxon>
        <taxon>Gunneridae</taxon>
        <taxon>Pentapetalae</taxon>
        <taxon>asterids</taxon>
        <taxon>lamiids</taxon>
        <taxon>Lamiales</taxon>
        <taxon>Orobanchaceae</taxon>
        <taxon>Pedicularideae</taxon>
        <taxon>Castillejinae</taxon>
        <taxon>Castilleja</taxon>
    </lineage>
</organism>
<evidence type="ECO:0000256" key="1">
    <source>
        <dbReference type="SAM" id="MobiDB-lite"/>
    </source>
</evidence>
<keyword evidence="3" id="KW-1185">Reference proteome</keyword>
<evidence type="ECO:0000313" key="2">
    <source>
        <dbReference type="EMBL" id="KAL3613446.1"/>
    </source>
</evidence>
<comment type="caution">
    <text evidence="2">The sequence shown here is derived from an EMBL/GenBank/DDBJ whole genome shotgun (WGS) entry which is preliminary data.</text>
</comment>
<feature type="compositionally biased region" description="Low complexity" evidence="1">
    <location>
        <begin position="1"/>
        <end position="12"/>
    </location>
</feature>
<evidence type="ECO:0000313" key="3">
    <source>
        <dbReference type="Proteomes" id="UP001632038"/>
    </source>
</evidence>
<reference evidence="3" key="1">
    <citation type="journal article" date="2024" name="IScience">
        <title>Strigolactones Initiate the Formation of Haustorium-like Structures in Castilleja.</title>
        <authorList>
            <person name="Buerger M."/>
            <person name="Peterson D."/>
            <person name="Chory J."/>
        </authorList>
    </citation>
    <scope>NUCLEOTIDE SEQUENCE [LARGE SCALE GENOMIC DNA]</scope>
</reference>